<keyword evidence="4" id="KW-1185">Reference proteome</keyword>
<dbReference type="EMBL" id="CAICTM010001592">
    <property type="protein sequence ID" value="CAB9524840.1"/>
    <property type="molecule type" value="Genomic_DNA"/>
</dbReference>
<organism evidence="3 4">
    <name type="scientific">Seminavis robusta</name>
    <dbReference type="NCBI Taxonomy" id="568900"/>
    <lineage>
        <taxon>Eukaryota</taxon>
        <taxon>Sar</taxon>
        <taxon>Stramenopiles</taxon>
        <taxon>Ochrophyta</taxon>
        <taxon>Bacillariophyta</taxon>
        <taxon>Bacillariophyceae</taxon>
        <taxon>Bacillariophycidae</taxon>
        <taxon>Naviculales</taxon>
        <taxon>Naviculaceae</taxon>
        <taxon>Seminavis</taxon>
    </lineage>
</organism>
<accession>A0A9N8EUA4</accession>
<dbReference type="Pfam" id="PF20710">
    <property type="entry name" value="DUF6824"/>
    <property type="match status" value="1"/>
</dbReference>
<evidence type="ECO:0000259" key="2">
    <source>
        <dbReference type="Pfam" id="PF20710"/>
    </source>
</evidence>
<sequence>MTSTNSNNGNGNSMSMRYILPEDFTPSPDDVVIGRGKKIVERNKRFWAIIKTEGDAYGNATSKAVKSAILARVHNLVKDVRKGSFVKLDPESGRWYNVEESLARTTIAQALRDVNNKIYTSSKQFKQRRRKQTKMAPLVHDNDSKASSPPATMSVMTAMGCANNYLQKKQQVSSLFQLSPQALSDIGCNVDAQRGSFNRLQHILDDAANTVNFSSVPPMEAYGENMPAPQLSMDSQAFLTPLLDTPLWDEVLQCSGNPFEPTPLAEPTPIKQEEQEDDLDVLEDFDVSDIQHALLGSAY</sequence>
<evidence type="ECO:0000313" key="4">
    <source>
        <dbReference type="Proteomes" id="UP001153069"/>
    </source>
</evidence>
<protein>
    <submittedName>
        <fullName evidence="3">Nitrilase family, member 2</fullName>
    </submittedName>
</protein>
<dbReference type="Proteomes" id="UP001153069">
    <property type="component" value="Unassembled WGS sequence"/>
</dbReference>
<comment type="caution">
    <text evidence="3">The sequence shown here is derived from an EMBL/GenBank/DDBJ whole genome shotgun (WGS) entry which is preliminary data.</text>
</comment>
<reference evidence="3" key="1">
    <citation type="submission" date="2020-06" db="EMBL/GenBank/DDBJ databases">
        <authorList>
            <consortium name="Plant Systems Biology data submission"/>
        </authorList>
    </citation>
    <scope>NUCLEOTIDE SEQUENCE</scope>
    <source>
        <strain evidence="3">D6</strain>
    </source>
</reference>
<dbReference type="InterPro" id="IPR049227">
    <property type="entry name" value="DUF6824"/>
</dbReference>
<feature type="region of interest" description="Disordered" evidence="1">
    <location>
        <begin position="123"/>
        <end position="149"/>
    </location>
</feature>
<evidence type="ECO:0000313" key="3">
    <source>
        <dbReference type="EMBL" id="CAB9524840.1"/>
    </source>
</evidence>
<gene>
    <name evidence="3" type="ORF">SEMRO_1594_G284590.1</name>
</gene>
<feature type="domain" description="DUF6824" evidence="2">
    <location>
        <begin position="30"/>
        <end position="113"/>
    </location>
</feature>
<name>A0A9N8EUA4_9STRA</name>
<dbReference type="OrthoDB" id="47030at2759"/>
<dbReference type="AlphaFoldDB" id="A0A9N8EUA4"/>
<evidence type="ECO:0000256" key="1">
    <source>
        <dbReference type="SAM" id="MobiDB-lite"/>
    </source>
</evidence>
<proteinExistence type="predicted"/>